<dbReference type="KEGG" id="tum:CBW65_04900"/>
<accession>A0A1Y0IMB7</accession>
<evidence type="ECO:0000259" key="1">
    <source>
        <dbReference type="Pfam" id="PF13274"/>
    </source>
</evidence>
<dbReference type="EMBL" id="CP021434">
    <property type="protein sequence ID" value="ARU60484.1"/>
    <property type="molecule type" value="Genomic_DNA"/>
</dbReference>
<organism evidence="2 3">
    <name type="scientific">Tumebacillus avium</name>
    <dbReference type="NCBI Taxonomy" id="1903704"/>
    <lineage>
        <taxon>Bacteria</taxon>
        <taxon>Bacillati</taxon>
        <taxon>Bacillota</taxon>
        <taxon>Bacilli</taxon>
        <taxon>Bacillales</taxon>
        <taxon>Alicyclobacillaceae</taxon>
        <taxon>Tumebacillus</taxon>
    </lineage>
</organism>
<dbReference type="RefSeq" id="WP_087455877.1">
    <property type="nucleotide sequence ID" value="NZ_CP021434.1"/>
</dbReference>
<name>A0A1Y0IMB7_9BACL</name>
<dbReference type="AlphaFoldDB" id="A0A1Y0IMB7"/>
<dbReference type="OrthoDB" id="9799173at2"/>
<keyword evidence="3" id="KW-1185">Reference proteome</keyword>
<dbReference type="InterPro" id="IPR025272">
    <property type="entry name" value="SocA_Panacea"/>
</dbReference>
<dbReference type="Pfam" id="PF13274">
    <property type="entry name" value="SocA_Panacea"/>
    <property type="match status" value="1"/>
</dbReference>
<dbReference type="Proteomes" id="UP000195437">
    <property type="component" value="Chromosome"/>
</dbReference>
<proteinExistence type="predicted"/>
<evidence type="ECO:0000313" key="2">
    <source>
        <dbReference type="EMBL" id="ARU60484.1"/>
    </source>
</evidence>
<reference evidence="3" key="1">
    <citation type="submission" date="2017-05" db="EMBL/GenBank/DDBJ databases">
        <authorList>
            <person name="Sung H."/>
        </authorList>
    </citation>
    <scope>NUCLEOTIDE SEQUENCE [LARGE SCALE GENOMIC DNA]</scope>
    <source>
        <strain evidence="3">AR23208</strain>
    </source>
</reference>
<evidence type="ECO:0000313" key="3">
    <source>
        <dbReference type="Proteomes" id="UP000195437"/>
    </source>
</evidence>
<sequence length="148" mass="17621">MATIFDVADYFRSRVDYEAGDNITPLKLQKLCYYAQAWYATWNQSERLFEEEFEHWDHGPANYALFDKYRDYKWQPIDPSDLEDFNPAELFTMQQLETLGEVWEAYGDFTAKRLENLTHQEDPWLQTGSNEVISVEAMVQYYSQLAEE</sequence>
<gene>
    <name evidence="2" type="ORF">CBW65_04900</name>
</gene>
<feature type="domain" description="Antitoxin SocA-like Panacea" evidence="1">
    <location>
        <begin position="28"/>
        <end position="124"/>
    </location>
</feature>
<protein>
    <recommendedName>
        <fullName evidence="1">Antitoxin SocA-like Panacea domain-containing protein</fullName>
    </recommendedName>
</protein>